<dbReference type="PANTHER" id="PTHR43155:SF2">
    <property type="entry name" value="CYCLIC DI-GMP PHOSPHODIESTERASE PA4108"/>
    <property type="match status" value="1"/>
</dbReference>
<feature type="domain" description="HD-GYP" evidence="1">
    <location>
        <begin position="136"/>
        <end position="331"/>
    </location>
</feature>
<keyword evidence="3" id="KW-1185">Reference proteome</keyword>
<dbReference type="SMART" id="SM00471">
    <property type="entry name" value="HDc"/>
    <property type="match status" value="1"/>
</dbReference>
<dbReference type="InterPro" id="IPR021812">
    <property type="entry name" value="DUF3391"/>
</dbReference>
<dbReference type="InterPro" id="IPR006675">
    <property type="entry name" value="HDIG_dom"/>
</dbReference>
<name>A0A840FAV1_9SPHN</name>
<reference evidence="2 3" key="1">
    <citation type="submission" date="2020-08" db="EMBL/GenBank/DDBJ databases">
        <title>Genomic Encyclopedia of Type Strains, Phase IV (KMG-IV): sequencing the most valuable type-strain genomes for metagenomic binning, comparative biology and taxonomic classification.</title>
        <authorList>
            <person name="Goeker M."/>
        </authorList>
    </citation>
    <scope>NUCLEOTIDE SEQUENCE [LARGE SCALE GENOMIC DNA]</scope>
    <source>
        <strain evidence="2 3">YC6723</strain>
    </source>
</reference>
<protein>
    <submittedName>
        <fullName evidence="2">Putative nucleotidyltransferase with HDIG domain</fullName>
    </submittedName>
</protein>
<dbReference type="InterPro" id="IPR037522">
    <property type="entry name" value="HD_GYP_dom"/>
</dbReference>
<dbReference type="EMBL" id="JACIEV010000001">
    <property type="protein sequence ID" value="MBB4152637.1"/>
    <property type="molecule type" value="Genomic_DNA"/>
</dbReference>
<dbReference type="NCBIfam" id="TIGR00277">
    <property type="entry name" value="HDIG"/>
    <property type="match status" value="1"/>
</dbReference>
<dbReference type="InterPro" id="IPR003607">
    <property type="entry name" value="HD/PDEase_dom"/>
</dbReference>
<dbReference type="Pfam" id="PF13487">
    <property type="entry name" value="HD_5"/>
    <property type="match status" value="1"/>
</dbReference>
<gene>
    <name evidence="2" type="ORF">GGQ80_000513</name>
</gene>
<dbReference type="AlphaFoldDB" id="A0A840FAV1"/>
<organism evidence="2 3">
    <name type="scientific">Sphingomonas jinjuensis</name>
    <dbReference type="NCBI Taxonomy" id="535907"/>
    <lineage>
        <taxon>Bacteria</taxon>
        <taxon>Pseudomonadati</taxon>
        <taxon>Pseudomonadota</taxon>
        <taxon>Alphaproteobacteria</taxon>
        <taxon>Sphingomonadales</taxon>
        <taxon>Sphingomonadaceae</taxon>
        <taxon>Sphingomonas</taxon>
    </lineage>
</organism>
<evidence type="ECO:0000259" key="1">
    <source>
        <dbReference type="PROSITE" id="PS51832"/>
    </source>
</evidence>
<dbReference type="GO" id="GO:0008081">
    <property type="term" value="F:phosphoric diester hydrolase activity"/>
    <property type="evidence" value="ECO:0007669"/>
    <property type="project" value="UniProtKB-ARBA"/>
</dbReference>
<keyword evidence="2" id="KW-0808">Transferase</keyword>
<dbReference type="GO" id="GO:0016740">
    <property type="term" value="F:transferase activity"/>
    <property type="evidence" value="ECO:0007669"/>
    <property type="project" value="UniProtKB-KW"/>
</dbReference>
<accession>A0A840FAV1</accession>
<sequence>MFVHALEGPWFSHPFWRGKFLIASPEQLERILASDIDSLVIDESRGLPLLPQPDFQSQVVRRPDRKLKPMAVRLQRPFRQPQATWITTTGLSPEKEKIRRAVQRSARAIESIMSAAAEGNRISANQVAPLVDDISASVEDHPEALVGLTRLRTKDEYTFVHSVSVCALMMTLGRHIGCDDETVRQLGIGGLLHDIGKMAIPDAMLKKSTRLTDDERTLISTHPEQGYRVLQASSDVSQIVLDVTRHHHERVDGTGYPLRLAGDQLTMPMRIAAICDVFDAVTADRPYKRAWTPTDAVTRMWEWEGHFDRALLFAFMRCIGVYPAGLLVRLRSDRLAITLPPRARGAALQVRAFLSAIDRQPCGVTDVAIGNAASDDQVVGEEDPARWGIDNWLIVSEQLLTGSGRWGDRTGSSIAA</sequence>
<dbReference type="Proteomes" id="UP000529795">
    <property type="component" value="Unassembled WGS sequence"/>
</dbReference>
<comment type="caution">
    <text evidence="2">The sequence shown here is derived from an EMBL/GenBank/DDBJ whole genome shotgun (WGS) entry which is preliminary data.</text>
</comment>
<dbReference type="PANTHER" id="PTHR43155">
    <property type="entry name" value="CYCLIC DI-GMP PHOSPHODIESTERASE PA4108-RELATED"/>
    <property type="match status" value="1"/>
</dbReference>
<dbReference type="PROSITE" id="PS51832">
    <property type="entry name" value="HD_GYP"/>
    <property type="match status" value="1"/>
</dbReference>
<evidence type="ECO:0000313" key="3">
    <source>
        <dbReference type="Proteomes" id="UP000529795"/>
    </source>
</evidence>
<dbReference type="Gene3D" id="1.10.3210.10">
    <property type="entry name" value="Hypothetical protein af1432"/>
    <property type="match status" value="1"/>
</dbReference>
<evidence type="ECO:0000313" key="2">
    <source>
        <dbReference type="EMBL" id="MBB4152637.1"/>
    </source>
</evidence>
<dbReference type="Pfam" id="PF11871">
    <property type="entry name" value="DUF3391"/>
    <property type="match status" value="1"/>
</dbReference>
<dbReference type="CDD" id="cd00077">
    <property type="entry name" value="HDc"/>
    <property type="match status" value="1"/>
</dbReference>
<dbReference type="SUPFAM" id="SSF109604">
    <property type="entry name" value="HD-domain/PDEase-like"/>
    <property type="match status" value="1"/>
</dbReference>
<proteinExistence type="predicted"/>